<dbReference type="Gene3D" id="3.30.2400.30">
    <property type="match status" value="1"/>
</dbReference>
<name>A0A1B1YC98_THEST</name>
<gene>
    <name evidence="5" type="ORF">CSTERTH_04695</name>
</gene>
<evidence type="ECO:0000256" key="3">
    <source>
        <dbReference type="ARBA" id="ARBA00033787"/>
    </source>
</evidence>
<dbReference type="PANTHER" id="PTHR37165">
    <property type="entry name" value="PEPTIDASE U56 FAMILY"/>
    <property type="match status" value="1"/>
</dbReference>
<evidence type="ECO:0000256" key="4">
    <source>
        <dbReference type="ARBA" id="ARBA00050023"/>
    </source>
</evidence>
<protein>
    <recommendedName>
        <fullName evidence="4">Type 1 encapsulin shell protein</fullName>
    </recommendedName>
</protein>
<comment type="similarity">
    <text evidence="2">Belongs to the encapsulin family. Family 1 subfamily.</text>
</comment>
<dbReference type="OrthoDB" id="2922at2"/>
<dbReference type="PIRSF" id="PIRSF019254">
    <property type="entry name" value="CFP29"/>
    <property type="match status" value="1"/>
</dbReference>
<dbReference type="NCBIfam" id="NF041155">
    <property type="entry name" value="encap_f1"/>
    <property type="match status" value="1"/>
</dbReference>
<dbReference type="InterPro" id="IPR051429">
    <property type="entry name" value="Encapsulin_nc"/>
</dbReference>
<accession>A0A1B1YC98</accession>
<evidence type="ECO:0000313" key="5">
    <source>
        <dbReference type="EMBL" id="ANW98389.1"/>
    </source>
</evidence>
<sequence>MNFLARDTVSFSDDFWANIDNTVVNTVRTHIIGRRFLSLYGPLGAGVRSINIDSVNTAEEAENGFVKTTGRKFVELPQIYEDFTLNWRDIEHSDSTGIPLDLSKVRQAAQNIALKEDSLIFFGNEFLGMEGLLTAEGAAKIQKSDWTVGDNAFRDVAAGLAQFRSKFLIGRYALVLSPDLYVQLQRLNPGMGIMEEERISKMLNGHLYNAPVLGSNKAVLVCAEPQYMDLAVGKDIETAYLESKDLNHVFRIVETVALRIKNKEAIIIFE</sequence>
<dbReference type="PANTHER" id="PTHR37165:SF1">
    <property type="entry name" value="TYPE 1 ENCAPSULIN SHELL PROTEIN"/>
    <property type="match status" value="1"/>
</dbReference>
<dbReference type="EMBL" id="CP014672">
    <property type="protein sequence ID" value="ANW98389.1"/>
    <property type="molecule type" value="Genomic_DNA"/>
</dbReference>
<dbReference type="InterPro" id="IPR007544">
    <property type="entry name" value="ENCAP"/>
</dbReference>
<dbReference type="GO" id="GO:0140737">
    <property type="term" value="C:encapsulin nanocompartment"/>
    <property type="evidence" value="ECO:0007669"/>
    <property type="project" value="UniProtKB-SubCell"/>
</dbReference>
<evidence type="ECO:0000256" key="1">
    <source>
        <dbReference type="ARBA" id="ARBA00033738"/>
    </source>
</evidence>
<keyword evidence="3" id="KW-1284">Encapsulin nanocompartment</keyword>
<proteinExistence type="inferred from homology"/>
<comment type="subcellular location">
    <subcellularLocation>
        <location evidence="1">Encapsulin nanocompartment</location>
    </subcellularLocation>
</comment>
<organism evidence="5 6">
    <name type="scientific">Thermoclostridium stercorarium subsp. thermolacticum DSM 2910</name>
    <dbReference type="NCBI Taxonomy" id="1121336"/>
    <lineage>
        <taxon>Bacteria</taxon>
        <taxon>Bacillati</taxon>
        <taxon>Bacillota</taxon>
        <taxon>Clostridia</taxon>
        <taxon>Eubacteriales</taxon>
        <taxon>Oscillospiraceae</taxon>
        <taxon>Thermoclostridium</taxon>
    </lineage>
</organism>
<dbReference type="Gene3D" id="3.30.2320.10">
    <property type="entry name" value="hypothetical protein PF0899 domain"/>
    <property type="match status" value="1"/>
</dbReference>
<dbReference type="Proteomes" id="UP000092971">
    <property type="component" value="Chromosome"/>
</dbReference>
<evidence type="ECO:0000313" key="6">
    <source>
        <dbReference type="Proteomes" id="UP000092971"/>
    </source>
</evidence>
<dbReference type="Pfam" id="PF04454">
    <property type="entry name" value="Linocin_M18"/>
    <property type="match status" value="1"/>
</dbReference>
<evidence type="ECO:0000256" key="2">
    <source>
        <dbReference type="ARBA" id="ARBA00033743"/>
    </source>
</evidence>
<dbReference type="AlphaFoldDB" id="A0A1B1YC98"/>
<reference evidence="5 6" key="1">
    <citation type="submission" date="2016-02" db="EMBL/GenBank/DDBJ databases">
        <title>Comparison of Clostridium stercorarium subspecies using comparative genomics and transcriptomics.</title>
        <authorList>
            <person name="Schellenberg J."/>
            <person name="Thallinger G."/>
            <person name="Levin D.B."/>
            <person name="Zhang X."/>
            <person name="Alvare G."/>
            <person name="Fristensky B."/>
            <person name="Sparling R."/>
        </authorList>
    </citation>
    <scope>NUCLEOTIDE SEQUENCE [LARGE SCALE GENOMIC DNA]</scope>
    <source>
        <strain evidence="5 6">DSM 2910</strain>
    </source>
</reference>
<dbReference type="RefSeq" id="WP_015358677.1">
    <property type="nucleotide sequence ID" value="NZ_CP014672.1"/>
</dbReference>